<dbReference type="AlphaFoldDB" id="A0A0D9XYT5"/>
<sequence>MGDGSDAGVALPFPCWRQRRPLLAASDLFDLCPLPATGDGAMPPPCRGLRRWRRTAVSPRAPPPPPEIELMAWPHVEEASAGKMEADAEEDQQMSQASLGKVRRRLGGRRRREVATAAGTEGGCLLLIPSRHAYSPRGHADVAYSPIAADVEGGERWGIAAETDEGCLLLAARPHRVRVAVVT</sequence>
<dbReference type="Gramene" id="LPERR12G08410.1">
    <property type="protein sequence ID" value="LPERR12G08410.1"/>
    <property type="gene ID" value="LPERR12G08410"/>
</dbReference>
<accession>A0A0D9XYT5</accession>
<evidence type="ECO:0000313" key="1">
    <source>
        <dbReference type="EnsemblPlants" id="LPERR12G08410.1"/>
    </source>
</evidence>
<reference evidence="1" key="3">
    <citation type="submission" date="2015-04" db="UniProtKB">
        <authorList>
            <consortium name="EnsemblPlants"/>
        </authorList>
    </citation>
    <scope>IDENTIFICATION</scope>
</reference>
<name>A0A0D9XYT5_9ORYZ</name>
<keyword evidence="2" id="KW-1185">Reference proteome</keyword>
<dbReference type="EnsemblPlants" id="LPERR12G08410.1">
    <property type="protein sequence ID" value="LPERR12G08410.1"/>
    <property type="gene ID" value="LPERR12G08410"/>
</dbReference>
<protein>
    <submittedName>
        <fullName evidence="1">Uncharacterized protein</fullName>
    </submittedName>
</protein>
<dbReference type="Proteomes" id="UP000032180">
    <property type="component" value="Chromosome 12"/>
</dbReference>
<evidence type="ECO:0000313" key="2">
    <source>
        <dbReference type="Proteomes" id="UP000032180"/>
    </source>
</evidence>
<proteinExistence type="predicted"/>
<reference evidence="2" key="2">
    <citation type="submission" date="2013-12" db="EMBL/GenBank/DDBJ databases">
        <authorList>
            <person name="Yu Y."/>
            <person name="Lee S."/>
            <person name="de Baynast K."/>
            <person name="Wissotski M."/>
            <person name="Liu L."/>
            <person name="Talag J."/>
            <person name="Goicoechea J."/>
            <person name="Angelova A."/>
            <person name="Jetty R."/>
            <person name="Kudrna D."/>
            <person name="Golser W."/>
            <person name="Rivera L."/>
            <person name="Zhang J."/>
            <person name="Wing R."/>
        </authorList>
    </citation>
    <scope>NUCLEOTIDE SEQUENCE</scope>
</reference>
<dbReference type="HOGENOM" id="CLU_1477218_0_0_1"/>
<organism evidence="1 2">
    <name type="scientific">Leersia perrieri</name>
    <dbReference type="NCBI Taxonomy" id="77586"/>
    <lineage>
        <taxon>Eukaryota</taxon>
        <taxon>Viridiplantae</taxon>
        <taxon>Streptophyta</taxon>
        <taxon>Embryophyta</taxon>
        <taxon>Tracheophyta</taxon>
        <taxon>Spermatophyta</taxon>
        <taxon>Magnoliopsida</taxon>
        <taxon>Liliopsida</taxon>
        <taxon>Poales</taxon>
        <taxon>Poaceae</taxon>
        <taxon>BOP clade</taxon>
        <taxon>Oryzoideae</taxon>
        <taxon>Oryzeae</taxon>
        <taxon>Oryzinae</taxon>
        <taxon>Leersia</taxon>
    </lineage>
</organism>
<reference evidence="1 2" key="1">
    <citation type="submission" date="2012-08" db="EMBL/GenBank/DDBJ databases">
        <title>Oryza genome evolution.</title>
        <authorList>
            <person name="Wing R.A."/>
        </authorList>
    </citation>
    <scope>NUCLEOTIDE SEQUENCE</scope>
</reference>